<dbReference type="Gene3D" id="3.10.50.40">
    <property type="match status" value="1"/>
</dbReference>
<proteinExistence type="predicted"/>
<dbReference type="EC" id="5.2.1.8" evidence="2 5"/>
<dbReference type="GO" id="GO:0003755">
    <property type="term" value="F:peptidyl-prolyl cis-trans isomerase activity"/>
    <property type="evidence" value="ECO:0007669"/>
    <property type="project" value="UniProtKB-KW"/>
</dbReference>
<dbReference type="PANTHER" id="PTHR45625:SF4">
    <property type="entry name" value="PEPTIDYLPROLYL ISOMERASE DOMAIN AND WD REPEAT-CONTAINING PROTEIN 1"/>
    <property type="match status" value="1"/>
</dbReference>
<organism evidence="9 10">
    <name type="scientific">Flavobacterium subsaxonicum WB 4.1-42 = DSM 21790</name>
    <dbReference type="NCBI Taxonomy" id="1121898"/>
    <lineage>
        <taxon>Bacteria</taxon>
        <taxon>Pseudomonadati</taxon>
        <taxon>Bacteroidota</taxon>
        <taxon>Flavobacteriia</taxon>
        <taxon>Flavobacteriales</taxon>
        <taxon>Flavobacteriaceae</taxon>
        <taxon>Flavobacterium</taxon>
    </lineage>
</organism>
<feature type="chain" id="PRO_5001992302" description="peptidylprolyl isomerase" evidence="6">
    <location>
        <begin position="20"/>
        <end position="363"/>
    </location>
</feature>
<sequence length="363" mass="39120">MTSLFLSLAAFFFSCNNTATPPPANVKLEDGIYAEMETNKGKITLQLEYKKTPLTVANFITLAEGKNDMVSAEYKGKPFYNGLKWHRVIKDFMIQGGDPKGDGSGGPGYKFADEFTDLKHDNGGVLSMANAGPTTNGSQFFITHKATPHLDGKHTVFGHVIEGMDVVNLIEQGDEIKTVKIVRVGKEAKKFDAPKVFKEYYEKAAAEKKKAEEALAKAKTDKVAFFAEAKASGTKTPSGLIYKVLTKGPGVKAADGSTVMLDYSGYLEDGFLFDSSKADVAKAMGNYIPQKDAAGAYVPIPFTIGTKTGMIPGFIEGIEQMNPGDKIIVFIPSHLGYGEKGAPRGKIPGNAALVFELEMMPGK</sequence>
<evidence type="ECO:0000256" key="5">
    <source>
        <dbReference type="PROSITE-ProRule" id="PRU00277"/>
    </source>
</evidence>
<protein>
    <recommendedName>
        <fullName evidence="2 5">peptidylprolyl isomerase</fullName>
        <ecNumber evidence="2 5">5.2.1.8</ecNumber>
    </recommendedName>
</protein>
<dbReference type="Pfam" id="PF00160">
    <property type="entry name" value="Pro_isomerase"/>
    <property type="match status" value="1"/>
</dbReference>
<evidence type="ECO:0000259" key="7">
    <source>
        <dbReference type="PROSITE" id="PS50059"/>
    </source>
</evidence>
<dbReference type="InterPro" id="IPR044666">
    <property type="entry name" value="Cyclophilin_A-like"/>
</dbReference>
<evidence type="ECO:0000256" key="1">
    <source>
        <dbReference type="ARBA" id="ARBA00000971"/>
    </source>
</evidence>
<dbReference type="eggNOG" id="COG0652">
    <property type="taxonomic scope" value="Bacteria"/>
</dbReference>
<dbReference type="SUPFAM" id="SSF50891">
    <property type="entry name" value="Cyclophilin-like"/>
    <property type="match status" value="1"/>
</dbReference>
<evidence type="ECO:0000256" key="4">
    <source>
        <dbReference type="ARBA" id="ARBA00023235"/>
    </source>
</evidence>
<dbReference type="CDD" id="cd00317">
    <property type="entry name" value="cyclophilin"/>
    <property type="match status" value="1"/>
</dbReference>
<dbReference type="Pfam" id="PF00254">
    <property type="entry name" value="FKBP_C"/>
    <property type="match status" value="1"/>
</dbReference>
<accession>A0A0A2MJU7</accession>
<reference evidence="9 10" key="1">
    <citation type="submission" date="2013-09" db="EMBL/GenBank/DDBJ databases">
        <authorList>
            <person name="Zeng Z."/>
            <person name="Chen C."/>
        </authorList>
    </citation>
    <scope>NUCLEOTIDE SEQUENCE [LARGE SCALE GENOMIC DNA]</scope>
    <source>
        <strain evidence="9 10">WB 4.1-42</strain>
    </source>
</reference>
<comment type="catalytic activity">
    <reaction evidence="1 5">
        <text>[protein]-peptidylproline (omega=180) = [protein]-peptidylproline (omega=0)</text>
        <dbReference type="Rhea" id="RHEA:16237"/>
        <dbReference type="Rhea" id="RHEA-COMP:10747"/>
        <dbReference type="Rhea" id="RHEA-COMP:10748"/>
        <dbReference type="ChEBI" id="CHEBI:83833"/>
        <dbReference type="ChEBI" id="CHEBI:83834"/>
        <dbReference type="EC" id="5.2.1.8"/>
    </reaction>
</comment>
<name>A0A0A2MJU7_9FLAO</name>
<dbReference type="InterPro" id="IPR002130">
    <property type="entry name" value="Cyclophilin-type_PPIase_dom"/>
</dbReference>
<evidence type="ECO:0000256" key="3">
    <source>
        <dbReference type="ARBA" id="ARBA00023110"/>
    </source>
</evidence>
<evidence type="ECO:0000313" key="10">
    <source>
        <dbReference type="Proteomes" id="UP000030111"/>
    </source>
</evidence>
<evidence type="ECO:0000259" key="8">
    <source>
        <dbReference type="PROSITE" id="PS50072"/>
    </source>
</evidence>
<evidence type="ECO:0000313" key="9">
    <source>
        <dbReference type="EMBL" id="KGO92559.1"/>
    </source>
</evidence>
<feature type="domain" description="PPIase cyclophilin-type" evidence="8">
    <location>
        <begin position="37"/>
        <end position="172"/>
    </location>
</feature>
<dbReference type="PANTHER" id="PTHR45625">
    <property type="entry name" value="PEPTIDYL-PROLYL CIS-TRANS ISOMERASE-RELATED"/>
    <property type="match status" value="1"/>
</dbReference>
<dbReference type="PRINTS" id="PR00153">
    <property type="entry name" value="CSAPPISMRASE"/>
</dbReference>
<feature type="domain" description="PPIase FKBP-type" evidence="7">
    <location>
        <begin position="256"/>
        <end position="363"/>
    </location>
</feature>
<evidence type="ECO:0000256" key="2">
    <source>
        <dbReference type="ARBA" id="ARBA00013194"/>
    </source>
</evidence>
<evidence type="ECO:0000256" key="6">
    <source>
        <dbReference type="SAM" id="SignalP"/>
    </source>
</evidence>
<dbReference type="EMBL" id="JRLY01000009">
    <property type="protein sequence ID" value="KGO92559.1"/>
    <property type="molecule type" value="Genomic_DNA"/>
</dbReference>
<dbReference type="InterPro" id="IPR001179">
    <property type="entry name" value="PPIase_FKBP_dom"/>
</dbReference>
<dbReference type="STRING" id="1121898.GCA_000422725_03438"/>
<feature type="signal peptide" evidence="6">
    <location>
        <begin position="1"/>
        <end position="19"/>
    </location>
</feature>
<dbReference type="AlphaFoldDB" id="A0A0A2MJU7"/>
<keyword evidence="6" id="KW-0732">Signal</keyword>
<comment type="caution">
    <text evidence="9">The sequence shown here is derived from an EMBL/GenBank/DDBJ whole genome shotgun (WGS) entry which is preliminary data.</text>
</comment>
<dbReference type="Gene3D" id="2.40.100.10">
    <property type="entry name" value="Cyclophilin-like"/>
    <property type="match status" value="1"/>
</dbReference>
<dbReference type="Proteomes" id="UP000030111">
    <property type="component" value="Unassembled WGS sequence"/>
</dbReference>
<dbReference type="PROSITE" id="PS50059">
    <property type="entry name" value="FKBP_PPIASE"/>
    <property type="match status" value="1"/>
</dbReference>
<dbReference type="PROSITE" id="PS50072">
    <property type="entry name" value="CSA_PPIASE_2"/>
    <property type="match status" value="1"/>
</dbReference>
<dbReference type="InterPro" id="IPR046357">
    <property type="entry name" value="PPIase_dom_sf"/>
</dbReference>
<keyword evidence="4 5" id="KW-0413">Isomerase</keyword>
<dbReference type="OrthoDB" id="9807797at2"/>
<dbReference type="InterPro" id="IPR029000">
    <property type="entry name" value="Cyclophilin-like_dom_sf"/>
</dbReference>
<gene>
    <name evidence="9" type="ORF">Q766_12330</name>
</gene>
<keyword evidence="10" id="KW-1185">Reference proteome</keyword>
<dbReference type="SUPFAM" id="SSF54534">
    <property type="entry name" value="FKBP-like"/>
    <property type="match status" value="1"/>
</dbReference>
<dbReference type="eggNOG" id="COG0545">
    <property type="taxonomic scope" value="Bacteria"/>
</dbReference>
<keyword evidence="3 5" id="KW-0697">Rotamase</keyword>